<feature type="region of interest" description="Disordered" evidence="4">
    <location>
        <begin position="144"/>
        <end position="175"/>
    </location>
</feature>
<proteinExistence type="inferred from homology"/>
<feature type="compositionally biased region" description="Basic and acidic residues" evidence="4">
    <location>
        <begin position="144"/>
        <end position="154"/>
    </location>
</feature>
<organism evidence="6 8">
    <name type="scientific">Tetradesmus obliquus</name>
    <name type="common">Green alga</name>
    <name type="synonym">Acutodesmus obliquus</name>
    <dbReference type="NCBI Taxonomy" id="3088"/>
    <lineage>
        <taxon>Eukaryota</taxon>
        <taxon>Viridiplantae</taxon>
        <taxon>Chlorophyta</taxon>
        <taxon>core chlorophytes</taxon>
        <taxon>Chlorophyceae</taxon>
        <taxon>CS clade</taxon>
        <taxon>Sphaeropleales</taxon>
        <taxon>Scenedesmaceae</taxon>
        <taxon>Tetradesmus</taxon>
    </lineage>
</organism>
<dbReference type="InterPro" id="IPR038630">
    <property type="entry name" value="L24e/L24_sf"/>
</dbReference>
<dbReference type="CDD" id="cd00472">
    <property type="entry name" value="Ribosomal_L24e_L24"/>
    <property type="match status" value="1"/>
</dbReference>
<dbReference type="InterPro" id="IPR056366">
    <property type="entry name" value="Ribosomal_eL24"/>
</dbReference>
<feature type="domain" description="TRASH" evidence="5">
    <location>
        <begin position="34"/>
        <end position="72"/>
    </location>
</feature>
<reference evidence="6 8" key="1">
    <citation type="submission" date="2016-10" db="EMBL/GenBank/DDBJ databases">
        <authorList>
            <person name="Cai Z."/>
        </authorList>
    </citation>
    <scope>NUCLEOTIDE SEQUENCE [LARGE SCALE GENOMIC DNA]</scope>
</reference>
<protein>
    <recommendedName>
        <fullName evidence="5">TRASH domain-containing protein</fullName>
    </recommendedName>
</protein>
<sequence length="175" mass="19507">MGESCQRAVERFNSTPAAGSPANSVAMVLKTTLCRFSGLRIWPGRGMLFIRTDNQQYLFLSKKCKSLYHNRLRPAKLAWTTTYRKAHKKDQVTEVARKKRRTASKATARAIVGVSLEVINKKRTEKPEVRQASREAAIREIKERAKKAKADKAKQSKAAAAKSAPAPKAVGRGKR</sequence>
<keyword evidence="8" id="KW-1185">Reference proteome</keyword>
<gene>
    <name evidence="6" type="ORF">BQ4739_LOCUS11376</name>
    <name evidence="7" type="ORF">BQ4739_LOCUS17535</name>
</gene>
<dbReference type="InterPro" id="IPR023442">
    <property type="entry name" value="Ribosomal_eL24_CS"/>
</dbReference>
<dbReference type="STRING" id="3088.A0A383W1Z5"/>
<evidence type="ECO:0000256" key="1">
    <source>
        <dbReference type="ARBA" id="ARBA00005647"/>
    </source>
</evidence>
<dbReference type="GO" id="GO:0002181">
    <property type="term" value="P:cytoplasmic translation"/>
    <property type="evidence" value="ECO:0007669"/>
    <property type="project" value="TreeGrafter"/>
</dbReference>
<dbReference type="PANTHER" id="PTHR10792">
    <property type="entry name" value="60S RIBOSOMAL PROTEIN L24"/>
    <property type="match status" value="1"/>
</dbReference>
<accession>A0A383W1Z5</accession>
<name>A0A383W1Z5_TETOB</name>
<dbReference type="SUPFAM" id="SSF57716">
    <property type="entry name" value="Glucocorticoid receptor-like (DNA-binding domain)"/>
    <property type="match status" value="1"/>
</dbReference>
<evidence type="ECO:0000313" key="6">
    <source>
        <dbReference type="EMBL" id="SZX71240.1"/>
    </source>
</evidence>
<dbReference type="Gene3D" id="2.30.170.20">
    <property type="entry name" value="Ribosomal protein L24e"/>
    <property type="match status" value="1"/>
</dbReference>
<dbReference type="EMBL" id="FNXT01001039">
    <property type="protein sequence ID" value="SZX71240.1"/>
    <property type="molecule type" value="Genomic_DNA"/>
</dbReference>
<dbReference type="PANTHER" id="PTHR10792:SF1">
    <property type="entry name" value="RIBOSOMAL PROTEIN L24"/>
    <property type="match status" value="1"/>
</dbReference>
<dbReference type="InterPro" id="IPR000988">
    <property type="entry name" value="Ribosomal_eL24-rel_N"/>
</dbReference>
<dbReference type="GO" id="GO:0003735">
    <property type="term" value="F:structural constituent of ribosome"/>
    <property type="evidence" value="ECO:0007669"/>
    <property type="project" value="InterPro"/>
</dbReference>
<keyword evidence="2" id="KW-0689">Ribosomal protein</keyword>
<evidence type="ECO:0000313" key="8">
    <source>
        <dbReference type="Proteomes" id="UP000256970"/>
    </source>
</evidence>
<evidence type="ECO:0000256" key="4">
    <source>
        <dbReference type="SAM" id="MobiDB-lite"/>
    </source>
</evidence>
<dbReference type="GO" id="GO:0003729">
    <property type="term" value="F:mRNA binding"/>
    <property type="evidence" value="ECO:0007669"/>
    <property type="project" value="TreeGrafter"/>
</dbReference>
<dbReference type="GO" id="GO:0022625">
    <property type="term" value="C:cytosolic large ribosomal subunit"/>
    <property type="evidence" value="ECO:0007669"/>
    <property type="project" value="TreeGrafter"/>
</dbReference>
<dbReference type="EMBL" id="FNXT01001276">
    <property type="protein sequence ID" value="SZX77193.1"/>
    <property type="molecule type" value="Genomic_DNA"/>
</dbReference>
<feature type="compositionally biased region" description="Low complexity" evidence="4">
    <location>
        <begin position="156"/>
        <end position="169"/>
    </location>
</feature>
<dbReference type="PROSITE" id="PS01073">
    <property type="entry name" value="RIBOSOMAL_L24E"/>
    <property type="match status" value="1"/>
</dbReference>
<dbReference type="Gene3D" id="6.10.250.1270">
    <property type="match status" value="1"/>
</dbReference>
<evidence type="ECO:0000256" key="2">
    <source>
        <dbReference type="ARBA" id="ARBA00022980"/>
    </source>
</evidence>
<dbReference type="Pfam" id="PF01246">
    <property type="entry name" value="Ribosomal_L24e"/>
    <property type="match status" value="1"/>
</dbReference>
<dbReference type="AlphaFoldDB" id="A0A383W1Z5"/>
<dbReference type="Proteomes" id="UP000256970">
    <property type="component" value="Unassembled WGS sequence"/>
</dbReference>
<keyword evidence="3" id="KW-0687">Ribonucleoprotein</keyword>
<comment type="similarity">
    <text evidence="1">Belongs to the eukaryotic ribosomal protein eL24 family.</text>
</comment>
<evidence type="ECO:0000313" key="7">
    <source>
        <dbReference type="EMBL" id="SZX77193.1"/>
    </source>
</evidence>
<dbReference type="FunFam" id="2.30.170.20:FF:000003">
    <property type="entry name" value="60S ribosomal protein L24"/>
    <property type="match status" value="1"/>
</dbReference>
<dbReference type="SMART" id="SM00746">
    <property type="entry name" value="TRASH"/>
    <property type="match status" value="1"/>
</dbReference>
<dbReference type="InterPro" id="IPR011017">
    <property type="entry name" value="TRASH_dom"/>
</dbReference>
<evidence type="ECO:0000259" key="5">
    <source>
        <dbReference type="SMART" id="SM00746"/>
    </source>
</evidence>
<evidence type="ECO:0000256" key="3">
    <source>
        <dbReference type="ARBA" id="ARBA00023274"/>
    </source>
</evidence>